<feature type="domain" description="Periplasmic binding protein" evidence="4">
    <location>
        <begin position="99"/>
        <end position="354"/>
    </location>
</feature>
<dbReference type="PANTHER" id="PTHR46847">
    <property type="entry name" value="D-ALLOSE-BINDING PERIPLASMIC PROTEIN-RELATED"/>
    <property type="match status" value="1"/>
</dbReference>
<keyword evidence="3" id="KW-0732">Signal</keyword>
<comment type="similarity">
    <text evidence="2">Belongs to the bacterial solute-binding protein 2 family.</text>
</comment>
<dbReference type="InterPro" id="IPR028082">
    <property type="entry name" value="Peripla_BP_I"/>
</dbReference>
<dbReference type="CDD" id="cd01536">
    <property type="entry name" value="PBP1_ABC_sugar_binding-like"/>
    <property type="match status" value="1"/>
</dbReference>
<evidence type="ECO:0000256" key="3">
    <source>
        <dbReference type="ARBA" id="ARBA00022729"/>
    </source>
</evidence>
<dbReference type="Gene3D" id="3.40.50.2300">
    <property type="match status" value="2"/>
</dbReference>
<reference evidence="5" key="1">
    <citation type="submission" date="2020-05" db="EMBL/GenBank/DDBJ databases">
        <authorList>
            <person name="Chiriac C."/>
            <person name="Salcher M."/>
            <person name="Ghai R."/>
            <person name="Kavagutti S V."/>
        </authorList>
    </citation>
    <scope>NUCLEOTIDE SEQUENCE</scope>
</reference>
<dbReference type="SUPFAM" id="SSF53822">
    <property type="entry name" value="Periplasmic binding protein-like I"/>
    <property type="match status" value="1"/>
</dbReference>
<evidence type="ECO:0000259" key="4">
    <source>
        <dbReference type="Pfam" id="PF13407"/>
    </source>
</evidence>
<dbReference type="EMBL" id="CAFAAR010000107">
    <property type="protein sequence ID" value="CAB4809201.1"/>
    <property type="molecule type" value="Genomic_DNA"/>
</dbReference>
<evidence type="ECO:0000256" key="2">
    <source>
        <dbReference type="ARBA" id="ARBA00007639"/>
    </source>
</evidence>
<evidence type="ECO:0000313" key="5">
    <source>
        <dbReference type="EMBL" id="CAB4809201.1"/>
    </source>
</evidence>
<dbReference type="GO" id="GO:0030313">
    <property type="term" value="C:cell envelope"/>
    <property type="evidence" value="ECO:0007669"/>
    <property type="project" value="UniProtKB-SubCell"/>
</dbReference>
<gene>
    <name evidence="5" type="ORF">UFOPK3056_00936</name>
</gene>
<comment type="subcellular location">
    <subcellularLocation>
        <location evidence="1">Cell envelope</location>
    </subcellularLocation>
</comment>
<dbReference type="AlphaFoldDB" id="A0A6J6YIA0"/>
<sequence>MKKSTLQRGVVVLAATGLAITSAMSAFAASGDTAGAIKILQKHKFLQLAEGVGLAKAPASNKLADGSTFKVAKSITDKIAKGEQLNFAMSYGAKGIPLFSQQYFAGETKGIEAAKRILPMKLRDVTPEGISQDVQKQIAGIEALLNTGQIDCLSIQPLDNFSFTGITQKVMAKGIPVFTVGVESAGNELSNFTQVSYKEGLQAAAIVVDWMAKNKKSLKVFAVSGGDPSATWAQGRMKGFVEGITKAVPGAKFLNTEANGLATTYDSAKTLDAYKAYIAGHPTVEFIENVDIGAEYAARAIADAGLKGKVFTIGWNLSVGQLDAIDAGTQVAALDQGWAQQAAFGPVACAMYLKFGKVMANNQALEPVTKVTGTATARKLLASILS</sequence>
<dbReference type="GO" id="GO:0030246">
    <property type="term" value="F:carbohydrate binding"/>
    <property type="evidence" value="ECO:0007669"/>
    <property type="project" value="UniProtKB-ARBA"/>
</dbReference>
<proteinExistence type="inferred from homology"/>
<dbReference type="Pfam" id="PF13407">
    <property type="entry name" value="Peripla_BP_4"/>
    <property type="match status" value="1"/>
</dbReference>
<organism evidence="5">
    <name type="scientific">freshwater metagenome</name>
    <dbReference type="NCBI Taxonomy" id="449393"/>
    <lineage>
        <taxon>unclassified sequences</taxon>
        <taxon>metagenomes</taxon>
        <taxon>ecological metagenomes</taxon>
    </lineage>
</organism>
<name>A0A6J6YIA0_9ZZZZ</name>
<protein>
    <submittedName>
        <fullName evidence="5">Unannotated protein</fullName>
    </submittedName>
</protein>
<dbReference type="PANTHER" id="PTHR46847:SF1">
    <property type="entry name" value="D-ALLOSE-BINDING PERIPLASMIC PROTEIN-RELATED"/>
    <property type="match status" value="1"/>
</dbReference>
<evidence type="ECO:0000256" key="1">
    <source>
        <dbReference type="ARBA" id="ARBA00004196"/>
    </source>
</evidence>
<accession>A0A6J6YIA0</accession>
<dbReference type="InterPro" id="IPR025997">
    <property type="entry name" value="SBP_2_dom"/>
</dbReference>